<dbReference type="Pfam" id="PF03838">
    <property type="entry name" value="RecU"/>
    <property type="match status" value="1"/>
</dbReference>
<gene>
    <name evidence="13" type="primary">recU</name>
    <name evidence="14" type="ORF">M8044_000110</name>
</gene>
<evidence type="ECO:0000256" key="10">
    <source>
        <dbReference type="ARBA" id="ARBA00023204"/>
    </source>
</evidence>
<dbReference type="PIRSF" id="PIRSF037785">
    <property type="entry name" value="RecU"/>
    <property type="match status" value="1"/>
</dbReference>
<comment type="subcellular location">
    <subcellularLocation>
        <location evidence="1 13">Cytoplasm</location>
    </subcellularLocation>
</comment>
<dbReference type="RefSeq" id="WP_273585122.1">
    <property type="nucleotide sequence ID" value="NZ_JANHJP010000002.1"/>
</dbReference>
<name>A0ABT5L9K4_9MOLU</name>
<dbReference type="EC" id="3.1.21.10" evidence="13"/>
<evidence type="ECO:0000313" key="14">
    <source>
        <dbReference type="EMBL" id="MDC9031891.1"/>
    </source>
</evidence>
<evidence type="ECO:0000256" key="5">
    <source>
        <dbReference type="ARBA" id="ARBA00022759"/>
    </source>
</evidence>
<keyword evidence="6 13" id="KW-0227">DNA damage</keyword>
<feature type="site" description="Transition state stabilizer" evidence="13">
    <location>
        <position position="91"/>
    </location>
</feature>
<evidence type="ECO:0000256" key="6">
    <source>
        <dbReference type="ARBA" id="ARBA00022763"/>
    </source>
</evidence>
<keyword evidence="3 13" id="KW-0540">Nuclease</keyword>
<evidence type="ECO:0000256" key="2">
    <source>
        <dbReference type="ARBA" id="ARBA00022490"/>
    </source>
</evidence>
<dbReference type="HAMAP" id="MF_00130">
    <property type="entry name" value="RecU"/>
    <property type="match status" value="1"/>
</dbReference>
<keyword evidence="2 13" id="KW-0963">Cytoplasm</keyword>
<evidence type="ECO:0000313" key="15">
    <source>
        <dbReference type="Proteomes" id="UP001221763"/>
    </source>
</evidence>
<proteinExistence type="inferred from homology"/>
<evidence type="ECO:0000256" key="7">
    <source>
        <dbReference type="ARBA" id="ARBA00022801"/>
    </source>
</evidence>
<dbReference type="NCBIfam" id="NF002581">
    <property type="entry name" value="PRK02234.1-2"/>
    <property type="match status" value="1"/>
</dbReference>
<keyword evidence="9 13" id="KW-0233">DNA recombination</keyword>
<dbReference type="Proteomes" id="UP001221763">
    <property type="component" value="Unassembled WGS sequence"/>
</dbReference>
<dbReference type="EMBL" id="JANHJP010000002">
    <property type="protein sequence ID" value="MDC9031891.1"/>
    <property type="molecule type" value="Genomic_DNA"/>
</dbReference>
<feature type="binding site" evidence="13">
    <location>
        <position position="108"/>
    </location>
    <ligand>
        <name>Mg(2+)</name>
        <dbReference type="ChEBI" id="CHEBI:18420"/>
    </ligand>
</feature>
<evidence type="ECO:0000256" key="11">
    <source>
        <dbReference type="ARBA" id="ARBA00023447"/>
    </source>
</evidence>
<organism evidence="14 15">
    <name type="scientific">Columbia Basin potato purple top phytoplasma</name>
    <dbReference type="NCBI Taxonomy" id="307134"/>
    <lineage>
        <taxon>Bacteria</taxon>
        <taxon>Bacillati</taxon>
        <taxon>Mycoplasmatota</taxon>
        <taxon>Mollicutes</taxon>
        <taxon>Acholeplasmatales</taxon>
        <taxon>Acholeplasmataceae</taxon>
        <taxon>Candidatus Phytoplasma</taxon>
        <taxon>16SrVI (Clover proliferation group)</taxon>
    </lineage>
</organism>
<dbReference type="InterPro" id="IPR011335">
    <property type="entry name" value="Restrct_endonuc-II-like"/>
</dbReference>
<evidence type="ECO:0000256" key="3">
    <source>
        <dbReference type="ARBA" id="ARBA00022722"/>
    </source>
</evidence>
<comment type="caution">
    <text evidence="14">The sequence shown here is derived from an EMBL/GenBank/DDBJ whole genome shotgun (WGS) entry which is preliminary data.</text>
</comment>
<reference evidence="14 15" key="1">
    <citation type="journal article" date="2023" name="Plant">
        <title>Draft Genome Sequence Resource of CBPPT1, a 'Candidatus Phytoplasma trifolii'-Related Strain Associated with Potato Purple Top Disease in the Columbia Basin, U.S.A.</title>
        <authorList>
            <person name="Wei W."/>
            <person name="Shao J."/>
            <person name="Bottner-Parker K.D."/>
            <person name="Zhao Y."/>
        </authorList>
    </citation>
    <scope>NUCLEOTIDE SEQUENCE [LARGE SCALE GENOMIC DNA]</scope>
    <source>
        <strain evidence="14 15">CBPPT1</strain>
    </source>
</reference>
<feature type="binding site" evidence="13">
    <location>
        <position position="76"/>
    </location>
    <ligand>
        <name>Mg(2+)</name>
        <dbReference type="ChEBI" id="CHEBI:18420"/>
    </ligand>
</feature>
<comment type="function">
    <text evidence="13">Endonuclease that resolves Holliday junction intermediates in genetic recombination. Cleaves mobile four-strand junctions by introducing symmetrical nicks in paired strands. Promotes annealing of linear ssDNA with homologous dsDNA. Required for DNA repair, homologous recombination and chromosome segregation.</text>
</comment>
<accession>A0ABT5L9K4</accession>
<keyword evidence="15" id="KW-1185">Reference proteome</keyword>
<keyword evidence="7 13" id="KW-0378">Hydrolase</keyword>
<keyword evidence="8 13" id="KW-0460">Magnesium</keyword>
<evidence type="ECO:0000256" key="12">
    <source>
        <dbReference type="ARBA" id="ARBA00029523"/>
    </source>
</evidence>
<comment type="similarity">
    <text evidence="11 13">Belongs to the RecU family.</text>
</comment>
<dbReference type="InterPro" id="IPR011856">
    <property type="entry name" value="tRNA_endonuc-like_dom_sf"/>
</dbReference>
<evidence type="ECO:0000256" key="9">
    <source>
        <dbReference type="ARBA" id="ARBA00023172"/>
    </source>
</evidence>
<dbReference type="Gene3D" id="3.40.1350.10">
    <property type="match status" value="1"/>
</dbReference>
<comment type="catalytic activity">
    <reaction evidence="13">
        <text>Endonucleolytic cleavage at a junction such as a reciprocal single-stranded crossover between two homologous DNA duplexes (Holliday junction).</text>
        <dbReference type="EC" id="3.1.21.10"/>
    </reaction>
</comment>
<evidence type="ECO:0000256" key="4">
    <source>
        <dbReference type="ARBA" id="ARBA00022723"/>
    </source>
</evidence>
<dbReference type="SUPFAM" id="SSF52980">
    <property type="entry name" value="Restriction endonuclease-like"/>
    <property type="match status" value="1"/>
</dbReference>
<protein>
    <recommendedName>
        <fullName evidence="12 13">Holliday junction resolvase RecU</fullName>
        <ecNumber evidence="13">3.1.21.10</ecNumber>
    </recommendedName>
    <alternativeName>
        <fullName evidence="13">Recombination protein U homolog</fullName>
    </alternativeName>
</protein>
<dbReference type="InterPro" id="IPR004612">
    <property type="entry name" value="Resolv_RecU"/>
</dbReference>
<sequence length="184" mass="22040">MFKKFVFKNTTKNNNKSNLGSNLERDINLTNDFYRDNKIALIFKNEVPIKVVKVDYSSRKRAKIVEAYYCLNSLPDYQGLYRGRYLCFDVKETNHKTSFPLSNIPQHQIDSLNHVKQFNGISFFIIHFKFHNKYFYLPIEFLNNYIKNCSKKSINYKIFEENLHHIVLVYAPRLNYLKIVDNYL</sequence>
<evidence type="ECO:0000256" key="13">
    <source>
        <dbReference type="HAMAP-Rule" id="MF_00130"/>
    </source>
</evidence>
<keyword evidence="5 13" id="KW-0255">Endonuclease</keyword>
<feature type="binding site" evidence="13">
    <location>
        <position position="89"/>
    </location>
    <ligand>
        <name>Mg(2+)</name>
        <dbReference type="ChEBI" id="CHEBI:18420"/>
    </ligand>
</feature>
<dbReference type="CDD" id="cd22354">
    <property type="entry name" value="RecU-like"/>
    <property type="match status" value="1"/>
</dbReference>
<comment type="cofactor">
    <cofactor evidence="13">
        <name>Mg(2+)</name>
        <dbReference type="ChEBI" id="CHEBI:18420"/>
    </cofactor>
    <text evidence="13">Binds 1 Mg(2+) ion per subunit.</text>
</comment>
<keyword evidence="4 13" id="KW-0479">Metal-binding</keyword>
<comment type="caution">
    <text evidence="13">Lacks conserved residue(s) required for the propagation of feature annotation.</text>
</comment>
<evidence type="ECO:0000256" key="1">
    <source>
        <dbReference type="ARBA" id="ARBA00004496"/>
    </source>
</evidence>
<evidence type="ECO:0000256" key="8">
    <source>
        <dbReference type="ARBA" id="ARBA00022842"/>
    </source>
</evidence>
<keyword evidence="10 13" id="KW-0234">DNA repair</keyword>